<dbReference type="OrthoDB" id="2930633at2"/>
<accession>A0A398CYB3</accession>
<evidence type="ECO:0000313" key="1">
    <source>
        <dbReference type="EMBL" id="RIE04797.1"/>
    </source>
</evidence>
<protein>
    <submittedName>
        <fullName evidence="1">Uncharacterized protein</fullName>
    </submittedName>
</protein>
<evidence type="ECO:0000313" key="2">
    <source>
        <dbReference type="Proteomes" id="UP000266340"/>
    </source>
</evidence>
<dbReference type="RefSeq" id="WP_119147997.1">
    <property type="nucleotide sequence ID" value="NZ_JBHSOV010000005.1"/>
</dbReference>
<proteinExistence type="predicted"/>
<name>A0A398CYB3_9BACL</name>
<reference evidence="1 2" key="1">
    <citation type="submission" date="2018-09" db="EMBL/GenBank/DDBJ databases">
        <title>Cohnella cavernae sp. nov., isolated from a karst cave.</title>
        <authorList>
            <person name="Zhu H."/>
        </authorList>
    </citation>
    <scope>NUCLEOTIDE SEQUENCE [LARGE SCALE GENOMIC DNA]</scope>
    <source>
        <strain evidence="1 2">K2E09-144</strain>
    </source>
</reference>
<keyword evidence="2" id="KW-1185">Reference proteome</keyword>
<gene>
    <name evidence="1" type="ORF">D3H35_04830</name>
</gene>
<organism evidence="1 2">
    <name type="scientific">Cohnella faecalis</name>
    <dbReference type="NCBI Taxonomy" id="2315694"/>
    <lineage>
        <taxon>Bacteria</taxon>
        <taxon>Bacillati</taxon>
        <taxon>Bacillota</taxon>
        <taxon>Bacilli</taxon>
        <taxon>Bacillales</taxon>
        <taxon>Paenibacillaceae</taxon>
        <taxon>Cohnella</taxon>
    </lineage>
</organism>
<dbReference type="AlphaFoldDB" id="A0A398CYB3"/>
<sequence length="108" mass="12330">MIRYADEKWDELRFVNFRPEVDKRDGQWIDVALEVETDSNTPLPEDIIEFSIVIVCTHKGHPIQAVTLEQGCDSEYQLTAAEKEQIFAYIATEEMQRAIVAAAGEDVK</sequence>
<comment type="caution">
    <text evidence="1">The sequence shown here is derived from an EMBL/GenBank/DDBJ whole genome shotgun (WGS) entry which is preliminary data.</text>
</comment>
<dbReference type="Proteomes" id="UP000266340">
    <property type="component" value="Unassembled WGS sequence"/>
</dbReference>
<dbReference type="EMBL" id="QXJM01000023">
    <property type="protein sequence ID" value="RIE04797.1"/>
    <property type="molecule type" value="Genomic_DNA"/>
</dbReference>